<reference evidence="2 3" key="1">
    <citation type="submission" date="2024-07" db="EMBL/GenBank/DDBJ databases">
        <title>Section-level genome sequencing and comparative genomics of Aspergillus sections Usti and Cavernicolus.</title>
        <authorList>
            <consortium name="Lawrence Berkeley National Laboratory"/>
            <person name="Nybo J.L."/>
            <person name="Vesth T.C."/>
            <person name="Theobald S."/>
            <person name="Frisvad J.C."/>
            <person name="Larsen T.O."/>
            <person name="Kjaerboelling I."/>
            <person name="Rothschild-Mancinelli K."/>
            <person name="Lyhne E.K."/>
            <person name="Kogle M.E."/>
            <person name="Barry K."/>
            <person name="Clum A."/>
            <person name="Na H."/>
            <person name="Ledsgaard L."/>
            <person name="Lin J."/>
            <person name="Lipzen A."/>
            <person name="Kuo A."/>
            <person name="Riley R."/>
            <person name="Mondo S."/>
            <person name="Labutti K."/>
            <person name="Haridas S."/>
            <person name="Pangalinan J."/>
            <person name="Salamov A.A."/>
            <person name="Simmons B.A."/>
            <person name="Magnuson J.K."/>
            <person name="Chen J."/>
            <person name="Drula E."/>
            <person name="Henrissat B."/>
            <person name="Wiebenga A."/>
            <person name="Lubbers R.J."/>
            <person name="Gomes A.C."/>
            <person name="Macurrencykelacurrency M.R."/>
            <person name="Stajich J."/>
            <person name="Grigoriev I.V."/>
            <person name="Mortensen U.H."/>
            <person name="De Vries R.P."/>
            <person name="Baker S.E."/>
            <person name="Andersen M.R."/>
        </authorList>
    </citation>
    <scope>NUCLEOTIDE SEQUENCE [LARGE SCALE GENOMIC DNA]</scope>
    <source>
        <strain evidence="2 3">CBS 449.75</strain>
    </source>
</reference>
<dbReference type="InterPro" id="IPR011059">
    <property type="entry name" value="Metal-dep_hydrolase_composite"/>
</dbReference>
<name>A0ABR4M8A4_9EURO</name>
<keyword evidence="3" id="KW-1185">Reference proteome</keyword>
<organism evidence="2 3">
    <name type="scientific">Aspergillus lucknowensis</name>
    <dbReference type="NCBI Taxonomy" id="176173"/>
    <lineage>
        <taxon>Eukaryota</taxon>
        <taxon>Fungi</taxon>
        <taxon>Dikarya</taxon>
        <taxon>Ascomycota</taxon>
        <taxon>Pezizomycotina</taxon>
        <taxon>Eurotiomycetes</taxon>
        <taxon>Eurotiomycetidae</taxon>
        <taxon>Eurotiales</taxon>
        <taxon>Aspergillaceae</taxon>
        <taxon>Aspergillus</taxon>
        <taxon>Aspergillus subgen. Nidulantes</taxon>
    </lineage>
</organism>
<dbReference type="Gene3D" id="3.20.20.140">
    <property type="entry name" value="Metal-dependent hydrolases"/>
    <property type="match status" value="1"/>
</dbReference>
<comment type="caution">
    <text evidence="2">The sequence shown here is derived from an EMBL/GenBank/DDBJ whole genome shotgun (WGS) entry which is preliminary data.</text>
</comment>
<dbReference type="GeneID" id="98142866"/>
<protein>
    <submittedName>
        <fullName evidence="2">Amidohydrolase 3</fullName>
    </submittedName>
</protein>
<dbReference type="EMBL" id="JBFXLQ010000001">
    <property type="protein sequence ID" value="KAL2872826.1"/>
    <property type="molecule type" value="Genomic_DNA"/>
</dbReference>
<dbReference type="Proteomes" id="UP001610432">
    <property type="component" value="Unassembled WGS sequence"/>
</dbReference>
<dbReference type="CDD" id="cd01300">
    <property type="entry name" value="YtcJ_like"/>
    <property type="match status" value="1"/>
</dbReference>
<dbReference type="InterPro" id="IPR013108">
    <property type="entry name" value="Amidohydro_3"/>
</dbReference>
<dbReference type="SUPFAM" id="SSF51338">
    <property type="entry name" value="Composite domain of metallo-dependent hydrolases"/>
    <property type="match status" value="1"/>
</dbReference>
<proteinExistence type="predicted"/>
<sequence length="568" mass="61778">MNDQLPSIQNPFPAYKQPYCFIFLQPHYPAMKTLFRNAVIVSPFQATSLLVEDDRIVYIGSEHDAPASDKKVDLAGRRVLPGFIDGHMHLLLFGSSLSKIDLSHCKSLADIRAAIRAGAQSRPNAPRLFCSGWMHSMTGNKALSSMLDDLDPRPIFIDAKDLHSAWCNSAALRELGVDASTPDPEGGEIARDEMGRPSGLLSESAAVTIVWPHVARVASAAEKLGYVRDAVRAYNAAGYTGMVEMATDENVWSALCELRGREELPIRLAMYWLITPAATEEEVLAQVDRAIALHALYSRETSPDFRIAGIKVICDGVVDACTAALLQPYSSLRTVSSPEPLWEPGILRKAVQRADAAGLQCALHAIGDAAVRLAIDTLETVAPRRNGGAGASLSRRHRIEHLELTSPGDAARLAALGITASIQPVHADPAILRAWPRLLGAERCRRAFAYREFHDHGAKLAIGTDSPTAPHLPFRNLYTATTRRSAREPESTETVNPEFALTLLQAVSAATAGSAYSCFADDVTGSLEVGKKADFVVVEMDWDAERLLDARVCETYFGGKRVFPESED</sequence>
<dbReference type="RefSeq" id="XP_070891804.1">
    <property type="nucleotide sequence ID" value="XM_071027794.1"/>
</dbReference>
<dbReference type="InterPro" id="IPR032466">
    <property type="entry name" value="Metal_Hydrolase"/>
</dbReference>
<dbReference type="SUPFAM" id="SSF51556">
    <property type="entry name" value="Metallo-dependent hydrolases"/>
    <property type="match status" value="1"/>
</dbReference>
<evidence type="ECO:0000313" key="3">
    <source>
        <dbReference type="Proteomes" id="UP001610432"/>
    </source>
</evidence>
<dbReference type="Gene3D" id="2.30.40.10">
    <property type="entry name" value="Urease, subunit C, domain 1"/>
    <property type="match status" value="1"/>
</dbReference>
<gene>
    <name evidence="2" type="ORF">BJX67DRAFT_340503</name>
</gene>
<evidence type="ECO:0000313" key="2">
    <source>
        <dbReference type="EMBL" id="KAL2872826.1"/>
    </source>
</evidence>
<dbReference type="PANTHER" id="PTHR22642">
    <property type="entry name" value="IMIDAZOLONEPROPIONASE"/>
    <property type="match status" value="1"/>
</dbReference>
<dbReference type="Gene3D" id="3.10.310.70">
    <property type="match status" value="1"/>
</dbReference>
<feature type="domain" description="Amidohydrolase 3" evidence="1">
    <location>
        <begin position="72"/>
        <end position="563"/>
    </location>
</feature>
<dbReference type="PANTHER" id="PTHR22642:SF20">
    <property type="entry name" value="AMIDOHYDROLASE 3 DOMAIN-CONTAINING PROTEIN"/>
    <property type="match status" value="1"/>
</dbReference>
<dbReference type="InterPro" id="IPR033932">
    <property type="entry name" value="YtcJ-like"/>
</dbReference>
<evidence type="ECO:0000259" key="1">
    <source>
        <dbReference type="Pfam" id="PF07969"/>
    </source>
</evidence>
<dbReference type="Pfam" id="PF07969">
    <property type="entry name" value="Amidohydro_3"/>
    <property type="match status" value="1"/>
</dbReference>
<accession>A0ABR4M8A4</accession>